<keyword evidence="3" id="KW-1185">Reference proteome</keyword>
<sequence length="117" mass="12850">MTEVKLRLEAEQCGRRYWMSTRDNDALGSTGDDNAMTGRSSWRLKRGKRGRKMGEPWEGNAESDESQDLTSDVVCDSVICLGEVPIFVTRGGKCPPYLLLDGYISVGAHPTGGDCHP</sequence>
<proteinExistence type="predicted"/>
<evidence type="ECO:0000313" key="2">
    <source>
        <dbReference type="EMBL" id="MED6226119.1"/>
    </source>
</evidence>
<protein>
    <submittedName>
        <fullName evidence="2">Uncharacterized protein</fullName>
    </submittedName>
</protein>
<comment type="caution">
    <text evidence="2">The sequence shown here is derived from an EMBL/GenBank/DDBJ whole genome shotgun (WGS) entry which is preliminary data.</text>
</comment>
<feature type="region of interest" description="Disordered" evidence="1">
    <location>
        <begin position="22"/>
        <end position="66"/>
    </location>
</feature>
<evidence type="ECO:0000256" key="1">
    <source>
        <dbReference type="SAM" id="MobiDB-lite"/>
    </source>
</evidence>
<feature type="compositionally biased region" description="Basic residues" evidence="1">
    <location>
        <begin position="42"/>
        <end position="51"/>
    </location>
</feature>
<organism evidence="2 3">
    <name type="scientific">Stylosanthes scabra</name>
    <dbReference type="NCBI Taxonomy" id="79078"/>
    <lineage>
        <taxon>Eukaryota</taxon>
        <taxon>Viridiplantae</taxon>
        <taxon>Streptophyta</taxon>
        <taxon>Embryophyta</taxon>
        <taxon>Tracheophyta</taxon>
        <taxon>Spermatophyta</taxon>
        <taxon>Magnoliopsida</taxon>
        <taxon>eudicotyledons</taxon>
        <taxon>Gunneridae</taxon>
        <taxon>Pentapetalae</taxon>
        <taxon>rosids</taxon>
        <taxon>fabids</taxon>
        <taxon>Fabales</taxon>
        <taxon>Fabaceae</taxon>
        <taxon>Papilionoideae</taxon>
        <taxon>50 kb inversion clade</taxon>
        <taxon>dalbergioids sensu lato</taxon>
        <taxon>Dalbergieae</taxon>
        <taxon>Pterocarpus clade</taxon>
        <taxon>Stylosanthes</taxon>
    </lineage>
</organism>
<dbReference type="Proteomes" id="UP001341840">
    <property type="component" value="Unassembled WGS sequence"/>
</dbReference>
<name>A0ABU6ZVX6_9FABA</name>
<gene>
    <name evidence="2" type="ORF">PIB30_100383</name>
</gene>
<reference evidence="2 3" key="1">
    <citation type="journal article" date="2023" name="Plants (Basel)">
        <title>Bridging the Gap: Combining Genomics and Transcriptomics Approaches to Understand Stylosanthes scabra, an Orphan Legume from the Brazilian Caatinga.</title>
        <authorList>
            <person name="Ferreira-Neto J.R.C."/>
            <person name="da Silva M.D."/>
            <person name="Binneck E."/>
            <person name="de Melo N.F."/>
            <person name="da Silva R.H."/>
            <person name="de Melo A.L.T.M."/>
            <person name="Pandolfi V."/>
            <person name="Bustamante F.O."/>
            <person name="Brasileiro-Vidal A.C."/>
            <person name="Benko-Iseppon A.M."/>
        </authorList>
    </citation>
    <scope>NUCLEOTIDE SEQUENCE [LARGE SCALE GENOMIC DNA]</scope>
    <source>
        <tissue evidence="2">Leaves</tissue>
    </source>
</reference>
<accession>A0ABU6ZVX6</accession>
<dbReference type="EMBL" id="JASCZI010274658">
    <property type="protein sequence ID" value="MED6226119.1"/>
    <property type="molecule type" value="Genomic_DNA"/>
</dbReference>
<evidence type="ECO:0000313" key="3">
    <source>
        <dbReference type="Proteomes" id="UP001341840"/>
    </source>
</evidence>